<evidence type="ECO:0000259" key="2">
    <source>
        <dbReference type="Pfam" id="PF20041"/>
    </source>
</evidence>
<keyword evidence="1" id="KW-1133">Transmembrane helix</keyword>
<proteinExistence type="predicted"/>
<organism evidence="3 4">
    <name type="scientific">Aquimarina brevivitae</name>
    <dbReference type="NCBI Taxonomy" id="323412"/>
    <lineage>
        <taxon>Bacteria</taxon>
        <taxon>Pseudomonadati</taxon>
        <taxon>Bacteroidota</taxon>
        <taxon>Flavobacteriia</taxon>
        <taxon>Flavobacteriales</taxon>
        <taxon>Flavobacteriaceae</taxon>
        <taxon>Aquimarina</taxon>
    </lineage>
</organism>
<dbReference type="InterPro" id="IPR045619">
    <property type="entry name" value="DUF6443"/>
</dbReference>
<keyword evidence="4" id="KW-1185">Reference proteome</keyword>
<gene>
    <name evidence="3" type="ORF">EV197_0780</name>
</gene>
<protein>
    <recommendedName>
        <fullName evidence="2">DUF6443 domain-containing protein</fullName>
    </recommendedName>
</protein>
<evidence type="ECO:0000313" key="3">
    <source>
        <dbReference type="EMBL" id="RZS99558.1"/>
    </source>
</evidence>
<dbReference type="OrthoDB" id="2972467at2"/>
<accession>A0A4Q7PHX7</accession>
<sequence>MNNSTRLDSLPIQFIIIVLLLTTISVSAQYITGPSTVNRGSKTIHTYYPPSGTIPFNYRWEITGDQSYRSLGGYSIEVTWSNYASSGLIKFVSFTGNAQQSVTIVAPPPPPPPPVVTNTKKCGLGTLTMVASGAPYGGSYRWYNSNNVYLGSGQTRSTTFSFSLGNPIQERIFYVSTYKNGVESAKTQVTARSYPLPSSVSAGADSTFCITDSFHFLQGYPSGGTWSGNGVFGFFSSYYFSPGTATSGQHTLTYTYTNQYGCSRSDTKIVTVRELPIVYAGEDLGLFKDGGRYNLSRVLGITESVQTNSFQLQNNNTTSVGIWSGNGVVEDGPWFNPSIVNGTSVVTYTYSDGYCSNSDNRIITTYDPPEITYQGDLVLTDDEPTEKLSSNQDYPSYQWYKDNIPISGAINKDYILSEPGNYSLKITLQGGTTRFTDPVVVYKNSDLVNYVRVRSVQQEGFMSELSVQQAPVSQVKTVTNYLDYMGRALQSVTKQFSPQKKDLVTVATYDQFGRQTIKYLPYVASYGSGAFKQFDVRDLSSSPQYLFYQNTTDKIANTKDPWSKSRVEASPLNRVIEQGAVGEDWQLRSGHTIRMDYATNSDLDDIPIWVKTAEGLKASKKYDLNTLTLNQTTNENGHLTRTFTDKRGNKLLEETEDGRGWRNINYVFDSKGRMTYVIPPQTMDMLVSSYPKFIPNTVLEQECYRYEYDYRDRVIVKQLPGAAPIFMVYDRWDRLVLSQDGNQRINDQWSFTKYDALNRPVMTGVTVLSGDRAFVQQQVDQFYDQVQVNDYLRYEELGAHQHGYTNQSFPTINAISDVILSVTYYDNYDFVYQPGWQGPMGIVKFIPELAIDEYLSRPKGKVTGTKINILGSQDYVYYVSFYDDKYRLIQSTSTNHLNGTDRYTTSYDFVGKVLQEKRTHQALNDQLIIHKEFTYDHHGRPLKTYHTINDGDKILLSDNQYNEIGELIEKNLHSTDNGANFLQSIDYRYNIRGWLKTINNPQLTFNPENNDDTNDLFGMELYYNDREATLNNSPSYNKNISAVTWKSAAQQEEQGYVYTYDRSNRLKTASYINLSDPLKNGRYSVGGLQGIIEDTGISYDKNGNILHLKRYGLLAGNTGVIDDLFYQYNGNQLISVDDSGDASLGYKTSGSIQNANIPAPNTFLGTGTNR</sequence>
<dbReference type="Pfam" id="PF20041">
    <property type="entry name" value="DUF6443"/>
    <property type="match status" value="1"/>
</dbReference>
<dbReference type="RefSeq" id="WP_130285384.1">
    <property type="nucleotide sequence ID" value="NZ_SGXE01000001.1"/>
</dbReference>
<dbReference type="EMBL" id="SGXE01000001">
    <property type="protein sequence ID" value="RZS99558.1"/>
    <property type="molecule type" value="Genomic_DNA"/>
</dbReference>
<dbReference type="Gene3D" id="2.180.10.10">
    <property type="entry name" value="RHS repeat-associated core"/>
    <property type="match status" value="1"/>
</dbReference>
<feature type="domain" description="DUF6443" evidence="2">
    <location>
        <begin position="465"/>
        <end position="598"/>
    </location>
</feature>
<evidence type="ECO:0000256" key="1">
    <source>
        <dbReference type="SAM" id="Phobius"/>
    </source>
</evidence>
<keyword evidence="1" id="KW-0812">Transmembrane</keyword>
<feature type="transmembrane region" description="Helical" evidence="1">
    <location>
        <begin position="12"/>
        <end position="31"/>
    </location>
</feature>
<reference evidence="3 4" key="1">
    <citation type="submission" date="2019-02" db="EMBL/GenBank/DDBJ databases">
        <title>Genomic Encyclopedia of Type Strains, Phase IV (KMG-IV): sequencing the most valuable type-strain genomes for metagenomic binning, comparative biology and taxonomic classification.</title>
        <authorList>
            <person name="Goeker M."/>
        </authorList>
    </citation>
    <scope>NUCLEOTIDE SEQUENCE [LARGE SCALE GENOMIC DNA]</scope>
    <source>
        <strain evidence="3 4">DSM 17196</strain>
    </source>
</reference>
<dbReference type="Proteomes" id="UP000292262">
    <property type="component" value="Unassembled WGS sequence"/>
</dbReference>
<name>A0A4Q7PHX7_9FLAO</name>
<comment type="caution">
    <text evidence="3">The sequence shown here is derived from an EMBL/GenBank/DDBJ whole genome shotgun (WGS) entry which is preliminary data.</text>
</comment>
<evidence type="ECO:0000313" key="4">
    <source>
        <dbReference type="Proteomes" id="UP000292262"/>
    </source>
</evidence>
<dbReference type="AlphaFoldDB" id="A0A4Q7PHX7"/>
<keyword evidence="1" id="KW-0472">Membrane</keyword>